<dbReference type="Proteomes" id="UP000754710">
    <property type="component" value="Unassembled WGS sequence"/>
</dbReference>
<sequence>MTKPRTLRAKSPADLLAMVPHVLGFHPEDSLVVMTVGDAEHPLHARVDLPDDQAGMAEVLAQIDQALARNGVRRVAVLTYTDDHCLAFELVSRLTHLFDAGGVAVVEAVRADGERWYSLTGCDGPCCPPGGTPYDVTVHPLTAQGVLEGQVTWRNRRELADSLVGTDLDAVEEVEAAADRATARFQATVAQPLGGPAPERARAHLVVEGRWVRKRVRRYLDDGVPLDSDDAGRLLVAMVSIEVRDVAWSLMDRSSAARHVSLWRDLVLRSPRDLAAAPAALLGFAAWLSGDGALAWCAVERCQESEPDYRLAALLSEALAAAISPASWRPVPEHLLTLFAG</sequence>
<evidence type="ECO:0000313" key="2">
    <source>
        <dbReference type="Proteomes" id="UP000754710"/>
    </source>
</evidence>
<organism evidence="1 2">
    <name type="scientific">Nocardioides jiangsuensis</name>
    <dbReference type="NCBI Taxonomy" id="2866161"/>
    <lineage>
        <taxon>Bacteria</taxon>
        <taxon>Bacillati</taxon>
        <taxon>Actinomycetota</taxon>
        <taxon>Actinomycetes</taxon>
        <taxon>Propionibacteriales</taxon>
        <taxon>Nocardioidaceae</taxon>
        <taxon>Nocardioides</taxon>
    </lineage>
</organism>
<dbReference type="EMBL" id="JAIEZQ010000001">
    <property type="protein sequence ID" value="MBY9073620.1"/>
    <property type="molecule type" value="Genomic_DNA"/>
</dbReference>
<accession>A0ABS7RF22</accession>
<protein>
    <submittedName>
        <fullName evidence="1">DUF4192 domain-containing protein</fullName>
    </submittedName>
</protein>
<dbReference type="RefSeq" id="WP_221023400.1">
    <property type="nucleotide sequence ID" value="NZ_JAIEZQ010000001.1"/>
</dbReference>
<proteinExistence type="predicted"/>
<gene>
    <name evidence="1" type="ORF">K1X13_02180</name>
</gene>
<keyword evidence="2" id="KW-1185">Reference proteome</keyword>
<dbReference type="InterPro" id="IPR025447">
    <property type="entry name" value="DUF4192"/>
</dbReference>
<comment type="caution">
    <text evidence="1">The sequence shown here is derived from an EMBL/GenBank/DDBJ whole genome shotgun (WGS) entry which is preliminary data.</text>
</comment>
<evidence type="ECO:0000313" key="1">
    <source>
        <dbReference type="EMBL" id="MBY9073620.1"/>
    </source>
</evidence>
<dbReference type="Pfam" id="PF13830">
    <property type="entry name" value="DUF4192"/>
    <property type="match status" value="1"/>
</dbReference>
<name>A0ABS7RF22_9ACTN</name>
<reference evidence="1 2" key="1">
    <citation type="submission" date="2021-08" db="EMBL/GenBank/DDBJ databases">
        <title>Nocardioides bacterium WL0053 sp. nov., isolated from the sediment.</title>
        <authorList>
            <person name="Wang L."/>
            <person name="Zhang D."/>
            <person name="Zhang A."/>
        </authorList>
    </citation>
    <scope>NUCLEOTIDE SEQUENCE [LARGE SCALE GENOMIC DNA]</scope>
    <source>
        <strain evidence="1 2">WL0053</strain>
    </source>
</reference>